<dbReference type="CDD" id="cd10519">
    <property type="entry name" value="SET_EZH"/>
    <property type="match status" value="1"/>
</dbReference>
<dbReference type="PROSITE" id="PS50280">
    <property type="entry name" value="SET"/>
    <property type="match status" value="1"/>
</dbReference>
<dbReference type="PANTHER" id="PTHR45747">
    <property type="entry name" value="HISTONE-LYSINE N-METHYLTRANSFERASE E(Z)"/>
    <property type="match status" value="1"/>
</dbReference>
<evidence type="ECO:0000256" key="9">
    <source>
        <dbReference type="ARBA" id="ARBA00056128"/>
    </source>
</evidence>
<keyword evidence="7" id="KW-0539">Nucleus</keyword>
<evidence type="ECO:0000256" key="10">
    <source>
        <dbReference type="SAM" id="MobiDB-lite"/>
    </source>
</evidence>
<feature type="region of interest" description="Disordered" evidence="10">
    <location>
        <begin position="396"/>
        <end position="453"/>
    </location>
</feature>
<dbReference type="EMBL" id="CM016560">
    <property type="protein sequence ID" value="TKV96513.1"/>
    <property type="molecule type" value="Genomic_DNA"/>
</dbReference>
<evidence type="ECO:0000256" key="8">
    <source>
        <dbReference type="ARBA" id="ARBA00048568"/>
    </source>
</evidence>
<dbReference type="GO" id="GO:1990110">
    <property type="term" value="P:callus formation"/>
    <property type="evidence" value="ECO:0007669"/>
    <property type="project" value="EnsemblPlants"/>
</dbReference>
<dbReference type="InterPro" id="IPR025778">
    <property type="entry name" value="Hist-Lys_N-MeTrfase_plant"/>
</dbReference>
<dbReference type="InterPro" id="IPR046341">
    <property type="entry name" value="SET_dom_sf"/>
</dbReference>
<evidence type="ECO:0000256" key="6">
    <source>
        <dbReference type="ARBA" id="ARBA00023163"/>
    </source>
</evidence>
<dbReference type="GO" id="GO:0003682">
    <property type="term" value="F:chromatin binding"/>
    <property type="evidence" value="ECO:0007669"/>
    <property type="project" value="TreeGrafter"/>
</dbReference>
<dbReference type="SUPFAM" id="SSF82199">
    <property type="entry name" value="SET domain"/>
    <property type="match status" value="1"/>
</dbReference>
<dbReference type="FunFam" id="2.170.270.10:FF:000001">
    <property type="entry name" value="Putative histone-lysine N-methyltransferase EZH2"/>
    <property type="match status" value="1"/>
</dbReference>
<dbReference type="GO" id="GO:0009737">
    <property type="term" value="P:response to abscisic acid"/>
    <property type="evidence" value="ECO:0007669"/>
    <property type="project" value="EnsemblPlants"/>
</dbReference>
<evidence type="ECO:0000256" key="7">
    <source>
        <dbReference type="ARBA" id="ARBA00023242"/>
    </source>
</evidence>
<dbReference type="InterPro" id="IPR001214">
    <property type="entry name" value="SET_dom"/>
</dbReference>
<sequence>MASSSKASDSSSQRSKRSDQGTGRDAAAASVVAIHGKLTQLVRQIQSKRLAHIKDKLEANRKTLQRHTCALFDVAAATEVASRGTEGGNALSQRAAEFQSRPAGSDLANGMGERDVVYVQEENPAAGTLVLSGSGSGGAAQRTVLRFVKLPLIERIPPYTTWIFLDKNQRMADDQSVGRRRIYYDAAGDEALICSDSDEEIPEPEEEKHFFTGGEDQLIWKATQEHGLNREVVNVLSQFIEATPSEIEERSEVLFEKNEKHSGSSDKIQRQLSLGKTMDAILDSFDNLFCRRCLVFDCRLHGCSQNLVFPCEKQPYSFEPDENKKPCGDQCYLRFPQRREGFQDAHYDDLGGCATYTMESRTASHKVDVNILSESEDSNREEDNIKSMTFVGTSGSKIISSTSAEKSTTPPSADTSETENVSSDLPLSSLGKHKISKHGPRYRERSPGKRQKVFTSDVSFASNILNKLSIPEIRDTRLESRESGGDKLRILDESTKKSSSKDIWGGSTTSTTENVGRDSNNVTSTKNFMEHTLSCWSPLERDLYLKGIEIFGKNSRMTFVCIGHSCLIARNLLSGLKTCMEVANYMYNNGATMAKRPSKSTLGDFAETEQDYMEQDMAARTRIYRRRGRNRKLKYTWKSAGHPTVRKRIGDGKQWYTQYNPCGCQQMCGKDCPCVENGTCCEKYCGCSKSCKNKFRGCHCAKSQCRSRQCPCFAASRECDPDVCRNCWVSCGDGSLGEPPARGDGYQCGNMKLLLKQQQRILLGRSDIAGWGAFIKNPVSKNDYLGEYTGELISHKEADKRGKIYDRANSSFLFDLNDQFVLDAYRKGDKLKFANHSSNPNCYAKVMLVAGDHRVGIYAKEHIEASEELFYDYRYGPDQAPAWARRPEGSKKDEASVSHHRAHKVAR</sequence>
<dbReference type="GO" id="GO:0031507">
    <property type="term" value="P:heterochromatin formation"/>
    <property type="evidence" value="ECO:0007669"/>
    <property type="project" value="EnsemblPlants"/>
</dbReference>
<keyword evidence="6" id="KW-0804">Transcription</keyword>
<feature type="region of interest" description="Disordered" evidence="10">
    <location>
        <begin position="1"/>
        <end position="27"/>
    </location>
</feature>
<dbReference type="Pfam" id="PF25996">
    <property type="entry name" value="HTH_CLF_N"/>
    <property type="match status" value="1"/>
</dbReference>
<dbReference type="SMART" id="SM00317">
    <property type="entry name" value="SET"/>
    <property type="match status" value="1"/>
</dbReference>
<dbReference type="InterPro" id="IPR026489">
    <property type="entry name" value="CXC_dom"/>
</dbReference>
<evidence type="ECO:0000256" key="1">
    <source>
        <dbReference type="ARBA" id="ARBA00004123"/>
    </source>
</evidence>
<dbReference type="SMART" id="SM01114">
    <property type="entry name" value="CXC"/>
    <property type="match status" value="1"/>
</dbReference>
<protein>
    <submittedName>
        <fullName evidence="13">Uncharacterized protein</fullName>
    </submittedName>
</protein>
<feature type="compositionally biased region" description="Basic and acidic residues" evidence="10">
    <location>
        <begin position="885"/>
        <end position="897"/>
    </location>
</feature>
<name>A0A4U6T6U1_SETVI</name>
<dbReference type="GO" id="GO:0048587">
    <property type="term" value="P:regulation of short-day photoperiodism, flowering"/>
    <property type="evidence" value="ECO:0007669"/>
    <property type="project" value="EnsemblPlants"/>
</dbReference>
<evidence type="ECO:0000313" key="13">
    <source>
        <dbReference type="EMBL" id="TKV96513.1"/>
    </source>
</evidence>
<keyword evidence="5" id="KW-0805">Transcription regulation</keyword>
<comment type="subcellular location">
    <subcellularLocation>
        <location evidence="1">Nucleus</location>
    </subcellularLocation>
</comment>
<comment type="function">
    <text evidence="9">Polycomb group (PcG) protein. Catalytic subunit of some PcG multiprotein complex, which methylates 'Lys-27' of histone H3, leading to transcriptional repression of the affected target genes. PcG proteins are not required to initiate repression, but to maintain it during later stages of development.</text>
</comment>
<dbReference type="InterPro" id="IPR033467">
    <property type="entry name" value="Tesmin/TSO1-like_CXC"/>
</dbReference>
<dbReference type="GO" id="GO:0005677">
    <property type="term" value="C:chromatin silencing complex"/>
    <property type="evidence" value="ECO:0007669"/>
    <property type="project" value="EnsemblPlants"/>
</dbReference>
<dbReference type="InterPro" id="IPR045318">
    <property type="entry name" value="EZH1/2-like"/>
</dbReference>
<feature type="compositionally biased region" description="Polar residues" evidence="10">
    <location>
        <begin position="404"/>
        <end position="426"/>
    </location>
</feature>
<dbReference type="Proteomes" id="UP000298652">
    <property type="component" value="Chromosome 9"/>
</dbReference>
<dbReference type="GO" id="GO:0031519">
    <property type="term" value="C:PcG protein complex"/>
    <property type="evidence" value="ECO:0007669"/>
    <property type="project" value="EnsemblPlants"/>
</dbReference>
<dbReference type="Gene3D" id="2.170.270.10">
    <property type="entry name" value="SET domain"/>
    <property type="match status" value="1"/>
</dbReference>
<feature type="domain" description="CXC" evidence="12">
    <location>
        <begin position="640"/>
        <end position="744"/>
    </location>
</feature>
<dbReference type="GO" id="GO:0141044">
    <property type="term" value="P:epigenetic programming in the endosperm"/>
    <property type="evidence" value="ECO:0007669"/>
    <property type="project" value="EnsemblPlants"/>
</dbReference>
<reference evidence="13" key="1">
    <citation type="submission" date="2019-03" db="EMBL/GenBank/DDBJ databases">
        <title>WGS assembly of Setaria viridis.</title>
        <authorList>
            <person name="Huang P."/>
            <person name="Jenkins J."/>
            <person name="Grimwood J."/>
            <person name="Barry K."/>
            <person name="Healey A."/>
            <person name="Mamidi S."/>
            <person name="Sreedasyam A."/>
            <person name="Shu S."/>
            <person name="Feldman M."/>
            <person name="Wu J."/>
            <person name="Yu Y."/>
            <person name="Chen C."/>
            <person name="Johnson J."/>
            <person name="Rokhsar D."/>
            <person name="Baxter I."/>
            <person name="Schmutz J."/>
            <person name="Brutnell T."/>
            <person name="Kellogg E."/>
        </authorList>
    </citation>
    <scope>NUCLEOTIDE SEQUENCE [LARGE SCALE GENOMIC DNA]</scope>
</reference>
<accession>A0A4U6T6U1</accession>
<feature type="compositionally biased region" description="Basic residues" evidence="10">
    <location>
        <begin position="898"/>
        <end position="907"/>
    </location>
</feature>
<dbReference type="PROSITE" id="PS51633">
    <property type="entry name" value="CXC"/>
    <property type="match status" value="1"/>
</dbReference>
<dbReference type="PROSITE" id="PS51576">
    <property type="entry name" value="SAM_MT43_EZ"/>
    <property type="match status" value="1"/>
</dbReference>
<feature type="region of interest" description="Disordered" evidence="10">
    <location>
        <begin position="83"/>
        <end position="109"/>
    </location>
</feature>
<evidence type="ECO:0000256" key="2">
    <source>
        <dbReference type="ARBA" id="ARBA00022603"/>
    </source>
</evidence>
<keyword evidence="14" id="KW-1185">Reference proteome</keyword>
<dbReference type="InterPro" id="IPR041355">
    <property type="entry name" value="Pre-SET_CXC"/>
</dbReference>
<dbReference type="GO" id="GO:0010048">
    <property type="term" value="P:vernalization response"/>
    <property type="evidence" value="ECO:0007669"/>
    <property type="project" value="EnsemblPlants"/>
</dbReference>
<dbReference type="PANTHER" id="PTHR45747:SF14">
    <property type="entry name" value="HISTONE-LYSINE N-METHYLTRANSFERASE EZA1"/>
    <property type="match status" value="1"/>
</dbReference>
<dbReference type="GO" id="GO:1900055">
    <property type="term" value="P:regulation of leaf senescence"/>
    <property type="evidence" value="ECO:0007669"/>
    <property type="project" value="EnsemblPlants"/>
</dbReference>
<dbReference type="AlphaFoldDB" id="A0A4U6T6U1"/>
<dbReference type="OMA" id="WMAFQEH"/>
<keyword evidence="4" id="KW-0949">S-adenosyl-L-methionine</keyword>
<dbReference type="GO" id="GO:0032259">
    <property type="term" value="P:methylation"/>
    <property type="evidence" value="ECO:0007669"/>
    <property type="project" value="UniProtKB-KW"/>
</dbReference>
<organism evidence="13 14">
    <name type="scientific">Setaria viridis</name>
    <name type="common">Green bristlegrass</name>
    <name type="synonym">Setaria italica subsp. viridis</name>
    <dbReference type="NCBI Taxonomy" id="4556"/>
    <lineage>
        <taxon>Eukaryota</taxon>
        <taxon>Viridiplantae</taxon>
        <taxon>Streptophyta</taxon>
        <taxon>Embryophyta</taxon>
        <taxon>Tracheophyta</taxon>
        <taxon>Spermatophyta</taxon>
        <taxon>Magnoliopsida</taxon>
        <taxon>Liliopsida</taxon>
        <taxon>Poales</taxon>
        <taxon>Poaceae</taxon>
        <taxon>PACMAD clade</taxon>
        <taxon>Panicoideae</taxon>
        <taxon>Panicodae</taxon>
        <taxon>Paniceae</taxon>
        <taxon>Cenchrinae</taxon>
        <taxon>Setaria</taxon>
    </lineage>
</organism>
<dbReference type="Gramene" id="TKV96513">
    <property type="protein sequence ID" value="TKV96513"/>
    <property type="gene ID" value="SEVIR_9G433200v2"/>
</dbReference>
<evidence type="ECO:0000259" key="11">
    <source>
        <dbReference type="PROSITE" id="PS50280"/>
    </source>
</evidence>
<evidence type="ECO:0000256" key="5">
    <source>
        <dbReference type="ARBA" id="ARBA00023015"/>
    </source>
</evidence>
<dbReference type="InterPro" id="IPR058609">
    <property type="entry name" value="HTH_CLF-like"/>
</dbReference>
<dbReference type="GO" id="GO:0003727">
    <property type="term" value="F:single-stranded RNA binding"/>
    <property type="evidence" value="ECO:0007669"/>
    <property type="project" value="EnsemblPlants"/>
</dbReference>
<dbReference type="Pfam" id="PF18264">
    <property type="entry name" value="preSET_CXC"/>
    <property type="match status" value="1"/>
</dbReference>
<evidence type="ECO:0000259" key="12">
    <source>
        <dbReference type="PROSITE" id="PS51633"/>
    </source>
</evidence>
<feature type="region of interest" description="Disordered" evidence="10">
    <location>
        <begin position="882"/>
        <end position="907"/>
    </location>
</feature>
<keyword evidence="3" id="KW-0808">Transferase</keyword>
<gene>
    <name evidence="13" type="ORF">SEVIR_9G433200v2</name>
</gene>
<proteinExistence type="predicted"/>
<feature type="compositionally biased region" description="Low complexity" evidence="10">
    <location>
        <begin position="1"/>
        <end position="13"/>
    </location>
</feature>
<keyword evidence="2" id="KW-0489">Methyltransferase</keyword>
<evidence type="ECO:0000256" key="4">
    <source>
        <dbReference type="ARBA" id="ARBA00022691"/>
    </source>
</evidence>
<dbReference type="GO" id="GO:0140951">
    <property type="term" value="F:histone H3K27 trimethyltransferase activity"/>
    <property type="evidence" value="ECO:0007669"/>
    <property type="project" value="UniProtKB-EC"/>
</dbReference>
<dbReference type="Pfam" id="PF00856">
    <property type="entry name" value="SET"/>
    <property type="match status" value="1"/>
</dbReference>
<feature type="compositionally biased region" description="Basic residues" evidence="10">
    <location>
        <begin position="431"/>
        <end position="440"/>
    </location>
</feature>
<evidence type="ECO:0000256" key="3">
    <source>
        <dbReference type="ARBA" id="ARBA00022679"/>
    </source>
</evidence>
<feature type="domain" description="SET" evidence="11">
    <location>
        <begin position="759"/>
        <end position="874"/>
    </location>
</feature>
<evidence type="ECO:0000313" key="14">
    <source>
        <dbReference type="Proteomes" id="UP000298652"/>
    </source>
</evidence>
<comment type="catalytic activity">
    <reaction evidence="8">
        <text>L-lysyl(27)-[histone H3] + 3 S-adenosyl-L-methionine = N(6),N(6),N(6)-trimethyl-L-lysyl(27)-[histone H3] + 3 S-adenosyl-L-homocysteine + 3 H(+)</text>
        <dbReference type="Rhea" id="RHEA:60292"/>
        <dbReference type="Rhea" id="RHEA-COMP:15535"/>
        <dbReference type="Rhea" id="RHEA-COMP:15548"/>
        <dbReference type="ChEBI" id="CHEBI:15378"/>
        <dbReference type="ChEBI" id="CHEBI:29969"/>
        <dbReference type="ChEBI" id="CHEBI:57856"/>
        <dbReference type="ChEBI" id="CHEBI:59789"/>
        <dbReference type="ChEBI" id="CHEBI:61961"/>
        <dbReference type="EC" id="2.1.1.356"/>
    </reaction>
</comment>